<comment type="caution">
    <text evidence="1">The sequence shown here is derived from an EMBL/GenBank/DDBJ whole genome shotgun (WGS) entry which is preliminary data.</text>
</comment>
<sequence>MQKASDKPTTPSIRHNHHNLVFMDCFPNGLPYNGLLPTHPTAITVTSSYYNSSQRLSLKHSGYYGMFSRFITVIQWLLRYIPMTITVAQ</sequence>
<organism evidence="1 2">
    <name type="scientific">Trichonephila clavipes</name>
    <name type="common">Golden silk orbweaver</name>
    <name type="synonym">Nephila clavipes</name>
    <dbReference type="NCBI Taxonomy" id="2585209"/>
    <lineage>
        <taxon>Eukaryota</taxon>
        <taxon>Metazoa</taxon>
        <taxon>Ecdysozoa</taxon>
        <taxon>Arthropoda</taxon>
        <taxon>Chelicerata</taxon>
        <taxon>Arachnida</taxon>
        <taxon>Araneae</taxon>
        <taxon>Araneomorphae</taxon>
        <taxon>Entelegynae</taxon>
        <taxon>Araneoidea</taxon>
        <taxon>Nephilidae</taxon>
        <taxon>Trichonephila</taxon>
    </lineage>
</organism>
<gene>
    <name evidence="1" type="ORF">TNCV_3507291</name>
</gene>
<keyword evidence="2" id="KW-1185">Reference proteome</keyword>
<protein>
    <submittedName>
        <fullName evidence="1">Uncharacterized protein</fullName>
    </submittedName>
</protein>
<dbReference type="EMBL" id="BMAU01021233">
    <property type="protein sequence ID" value="GFY02849.1"/>
    <property type="molecule type" value="Genomic_DNA"/>
</dbReference>
<accession>A0A8X6RXD7</accession>
<name>A0A8X6RXD7_TRICX</name>
<dbReference type="AlphaFoldDB" id="A0A8X6RXD7"/>
<dbReference type="Proteomes" id="UP000887159">
    <property type="component" value="Unassembled WGS sequence"/>
</dbReference>
<reference evidence="1" key="1">
    <citation type="submission" date="2020-08" db="EMBL/GenBank/DDBJ databases">
        <title>Multicomponent nature underlies the extraordinary mechanical properties of spider dragline silk.</title>
        <authorList>
            <person name="Kono N."/>
            <person name="Nakamura H."/>
            <person name="Mori M."/>
            <person name="Yoshida Y."/>
            <person name="Ohtoshi R."/>
            <person name="Malay A.D."/>
            <person name="Moran D.A.P."/>
            <person name="Tomita M."/>
            <person name="Numata K."/>
            <person name="Arakawa K."/>
        </authorList>
    </citation>
    <scope>NUCLEOTIDE SEQUENCE</scope>
</reference>
<evidence type="ECO:0000313" key="2">
    <source>
        <dbReference type="Proteomes" id="UP000887159"/>
    </source>
</evidence>
<proteinExistence type="predicted"/>
<evidence type="ECO:0000313" key="1">
    <source>
        <dbReference type="EMBL" id="GFY02849.1"/>
    </source>
</evidence>